<dbReference type="AlphaFoldDB" id="A0A0J9HIL8"/>
<sequence length="122" mass="13854">SLCIDRSVFTDNNELNIELLIKNLKNIITKKLSILYITKSLIYLSIFSVSFSTALSQSFTSISISDSLTLTISVFIILTSTTSDFIISAFIISSLYFKKILYRLNKLYFSRIILSFNSVKIV</sequence>
<protein>
    <submittedName>
        <fullName evidence="2">Uncharacterized protein</fullName>
    </submittedName>
</protein>
<gene>
    <name evidence="2" type="ORF">BDDG_13212</name>
</gene>
<reference evidence="2" key="1">
    <citation type="submission" date="2010-03" db="EMBL/GenBank/DDBJ databases">
        <title>Annotation of Blastomyces dermatitidis strain ATCC 18188.</title>
        <authorList>
            <consortium name="The Broad Institute Genome Sequencing Platform"/>
            <consortium name="Broad Institute Genome Sequencing Center for Infectious Disease."/>
            <person name="Cuomo C."/>
            <person name="Klein B."/>
            <person name="Sullivan T."/>
            <person name="Heitman J."/>
            <person name="Young S."/>
            <person name="Zeng Q."/>
            <person name="Gargeya S."/>
            <person name="Alvarado L."/>
            <person name="Berlin A.M."/>
            <person name="Chapman S.B."/>
            <person name="Chen Z."/>
            <person name="Freedman E."/>
            <person name="Gellesch M."/>
            <person name="Goldberg J."/>
            <person name="Griggs A."/>
            <person name="Gujja S."/>
            <person name="Heilman E."/>
            <person name="Heiman D."/>
            <person name="Howarth C."/>
            <person name="Mehta T."/>
            <person name="Neiman D."/>
            <person name="Pearson M."/>
            <person name="Roberts A."/>
            <person name="Saif S."/>
            <person name="Shea T."/>
            <person name="Shenoy N."/>
            <person name="Sisk P."/>
            <person name="Stolte C."/>
            <person name="Sykes S."/>
            <person name="White J."/>
            <person name="Yandava C."/>
            <person name="Haas B."/>
            <person name="Nusbaum C."/>
            <person name="Birren B."/>
        </authorList>
    </citation>
    <scope>NUCLEOTIDE SEQUENCE</scope>
    <source>
        <strain evidence="2">ATCC 18188</strain>
    </source>
</reference>
<feature type="transmembrane region" description="Helical" evidence="1">
    <location>
        <begin position="32"/>
        <end position="52"/>
    </location>
</feature>
<keyword evidence="1" id="KW-1133">Transmembrane helix</keyword>
<feature type="non-terminal residue" evidence="2">
    <location>
        <position position="1"/>
    </location>
</feature>
<name>A0A0J9HIL8_AJEDA</name>
<proteinExistence type="predicted"/>
<evidence type="ECO:0000313" key="2">
    <source>
        <dbReference type="EMBL" id="KMW69029.1"/>
    </source>
</evidence>
<keyword evidence="1" id="KW-0472">Membrane</keyword>
<keyword evidence="1" id="KW-0812">Transmembrane</keyword>
<dbReference type="EMBL" id="GG749552">
    <property type="protein sequence ID" value="KMW69029.1"/>
    <property type="molecule type" value="Genomic_DNA"/>
</dbReference>
<feature type="transmembrane region" description="Helical" evidence="1">
    <location>
        <begin position="72"/>
        <end position="97"/>
    </location>
</feature>
<dbReference type="Proteomes" id="UP000007802">
    <property type="component" value="Unassembled WGS sequence"/>
</dbReference>
<evidence type="ECO:0000256" key="1">
    <source>
        <dbReference type="SAM" id="Phobius"/>
    </source>
</evidence>
<feature type="non-terminal residue" evidence="2">
    <location>
        <position position="122"/>
    </location>
</feature>
<organism evidence="2">
    <name type="scientific">Ajellomyces dermatitidis (strain ATCC 18188 / CBS 674.68)</name>
    <name type="common">Blastomyces dermatitidis</name>
    <dbReference type="NCBI Taxonomy" id="653446"/>
    <lineage>
        <taxon>Eukaryota</taxon>
        <taxon>Fungi</taxon>
        <taxon>Dikarya</taxon>
        <taxon>Ascomycota</taxon>
        <taxon>Pezizomycotina</taxon>
        <taxon>Eurotiomycetes</taxon>
        <taxon>Eurotiomycetidae</taxon>
        <taxon>Onygenales</taxon>
        <taxon>Ajellomycetaceae</taxon>
        <taxon>Blastomyces</taxon>
    </lineage>
</organism>
<accession>A0A0J9HIL8</accession>